<dbReference type="GO" id="GO:0004222">
    <property type="term" value="F:metalloendopeptidase activity"/>
    <property type="evidence" value="ECO:0007669"/>
    <property type="project" value="InterPro"/>
</dbReference>
<keyword evidence="7" id="KW-0862">Zinc</keyword>
<proteinExistence type="predicted"/>
<dbReference type="CDD" id="cd07328">
    <property type="entry name" value="M48_Ste24p_like"/>
    <property type="match status" value="1"/>
</dbReference>
<keyword evidence="9" id="KW-0482">Metalloprotease</keyword>
<gene>
    <name evidence="13" type="ORF">HMPREF9455_00068</name>
</gene>
<dbReference type="InterPro" id="IPR001915">
    <property type="entry name" value="Peptidase_M48"/>
</dbReference>
<protein>
    <recommendedName>
        <fullName evidence="12">Peptidase M48 domain-containing protein</fullName>
    </recommendedName>
</protein>
<keyword evidence="8 11" id="KW-1133">Transmembrane helix</keyword>
<dbReference type="PANTHER" id="PTHR43221">
    <property type="entry name" value="PROTEASE HTPX"/>
    <property type="match status" value="1"/>
</dbReference>
<comment type="caution">
    <text evidence="13">The sequence shown here is derived from an EMBL/GenBank/DDBJ whole genome shotgun (WGS) entry which is preliminary data.</text>
</comment>
<dbReference type="RefSeq" id="WP_006797568.1">
    <property type="nucleotide sequence ID" value="NZ_GL891979.1"/>
</dbReference>
<dbReference type="InterPro" id="IPR050083">
    <property type="entry name" value="HtpX_protease"/>
</dbReference>
<evidence type="ECO:0000256" key="6">
    <source>
        <dbReference type="ARBA" id="ARBA00022801"/>
    </source>
</evidence>
<dbReference type="PANTHER" id="PTHR43221:SF2">
    <property type="entry name" value="PROTEASE HTPX HOMOLOG"/>
    <property type="match status" value="1"/>
</dbReference>
<keyword evidence="10 11" id="KW-0472">Membrane</keyword>
<evidence type="ECO:0000256" key="3">
    <source>
        <dbReference type="ARBA" id="ARBA00022670"/>
    </source>
</evidence>
<evidence type="ECO:0000259" key="12">
    <source>
        <dbReference type="Pfam" id="PF01435"/>
    </source>
</evidence>
<keyword evidence="6" id="KW-0378">Hydrolase</keyword>
<evidence type="ECO:0000256" key="11">
    <source>
        <dbReference type="SAM" id="Phobius"/>
    </source>
</evidence>
<evidence type="ECO:0000256" key="8">
    <source>
        <dbReference type="ARBA" id="ARBA00022989"/>
    </source>
</evidence>
<dbReference type="HOGENOM" id="CLU_023779_0_0_10"/>
<dbReference type="GO" id="GO:0046872">
    <property type="term" value="F:metal ion binding"/>
    <property type="evidence" value="ECO:0007669"/>
    <property type="project" value="UniProtKB-KW"/>
</dbReference>
<dbReference type="Gene3D" id="3.30.2010.10">
    <property type="entry name" value="Metalloproteases ('zincins'), catalytic domain"/>
    <property type="match status" value="1"/>
</dbReference>
<keyword evidence="14" id="KW-1185">Reference proteome</keyword>
<evidence type="ECO:0000313" key="14">
    <source>
        <dbReference type="Proteomes" id="UP000004913"/>
    </source>
</evidence>
<keyword evidence="3" id="KW-0645">Protease</keyword>
<feature type="domain" description="Peptidase M48" evidence="12">
    <location>
        <begin position="145"/>
        <end position="362"/>
    </location>
</feature>
<dbReference type="Proteomes" id="UP000004913">
    <property type="component" value="Unassembled WGS sequence"/>
</dbReference>
<comment type="cofactor">
    <cofactor evidence="1">
        <name>Zn(2+)</name>
        <dbReference type="ChEBI" id="CHEBI:29105"/>
    </cofactor>
</comment>
<evidence type="ECO:0000256" key="1">
    <source>
        <dbReference type="ARBA" id="ARBA00001947"/>
    </source>
</evidence>
<evidence type="ECO:0000256" key="7">
    <source>
        <dbReference type="ARBA" id="ARBA00022833"/>
    </source>
</evidence>
<keyword evidence="5" id="KW-0479">Metal-binding</keyword>
<feature type="transmembrane region" description="Helical" evidence="11">
    <location>
        <begin position="213"/>
        <end position="233"/>
    </location>
</feature>
<evidence type="ECO:0000256" key="5">
    <source>
        <dbReference type="ARBA" id="ARBA00022723"/>
    </source>
</evidence>
<organism evidence="13 14">
    <name type="scientific">Dysgonomonas gadei ATCC BAA-286</name>
    <dbReference type="NCBI Taxonomy" id="742766"/>
    <lineage>
        <taxon>Bacteria</taxon>
        <taxon>Pseudomonadati</taxon>
        <taxon>Bacteroidota</taxon>
        <taxon>Bacteroidia</taxon>
        <taxon>Bacteroidales</taxon>
        <taxon>Dysgonomonadaceae</taxon>
        <taxon>Dysgonomonas</taxon>
    </lineage>
</organism>
<keyword evidence="4 11" id="KW-0812">Transmembrane</keyword>
<dbReference type="EMBL" id="ADLV01000002">
    <property type="protein sequence ID" value="EGK01946.1"/>
    <property type="molecule type" value="Genomic_DNA"/>
</dbReference>
<name>F5ISK1_9BACT</name>
<evidence type="ECO:0000256" key="4">
    <source>
        <dbReference type="ARBA" id="ARBA00022692"/>
    </source>
</evidence>
<dbReference type="Pfam" id="PF01435">
    <property type="entry name" value="Peptidase_M48"/>
    <property type="match status" value="1"/>
</dbReference>
<dbReference type="AlphaFoldDB" id="F5ISK1"/>
<evidence type="ECO:0000313" key="13">
    <source>
        <dbReference type="EMBL" id="EGK01946.1"/>
    </source>
</evidence>
<accession>F5ISK1</accession>
<dbReference type="eggNOG" id="COG0501">
    <property type="taxonomic scope" value="Bacteria"/>
</dbReference>
<feature type="transmembrane region" description="Helical" evidence="11">
    <location>
        <begin position="16"/>
        <end position="49"/>
    </location>
</feature>
<evidence type="ECO:0000256" key="9">
    <source>
        <dbReference type="ARBA" id="ARBA00023049"/>
    </source>
</evidence>
<dbReference type="STRING" id="742766.HMPREF9455_00068"/>
<feature type="transmembrane region" description="Helical" evidence="11">
    <location>
        <begin position="55"/>
        <end position="80"/>
    </location>
</feature>
<keyword evidence="2" id="KW-1003">Cell membrane</keyword>
<dbReference type="OrthoDB" id="9789270at2"/>
<dbReference type="GO" id="GO:0006508">
    <property type="term" value="P:proteolysis"/>
    <property type="evidence" value="ECO:0007669"/>
    <property type="project" value="UniProtKB-KW"/>
</dbReference>
<reference evidence="13 14" key="1">
    <citation type="submission" date="2011-04" db="EMBL/GenBank/DDBJ databases">
        <title>The Genome Sequence of Dysgonomonas gadei ATCC BAA-286.</title>
        <authorList>
            <consortium name="The Broad Institute Genome Sequencing Platform"/>
            <person name="Earl A."/>
            <person name="Ward D."/>
            <person name="Feldgarden M."/>
            <person name="Gevers D."/>
            <person name="Pudlo N."/>
            <person name="Martens E."/>
            <person name="Allen-Vercoe E."/>
            <person name="Young S.K."/>
            <person name="Zeng Q."/>
            <person name="Gargeya S."/>
            <person name="Fitzgerald M."/>
            <person name="Haas B."/>
            <person name="Abouelleil A."/>
            <person name="Alvarado L."/>
            <person name="Arachchi H.M."/>
            <person name="Berlin A."/>
            <person name="Brown A."/>
            <person name="Chapman S.B."/>
            <person name="Chen Z."/>
            <person name="Dunbar C."/>
            <person name="Freedman E."/>
            <person name="Gearin G."/>
            <person name="Gellesch M."/>
            <person name="Goldberg J."/>
            <person name="Griggs A."/>
            <person name="Gujja S."/>
            <person name="Heiman D."/>
            <person name="Howarth C."/>
            <person name="Larson L."/>
            <person name="Lui A."/>
            <person name="MacDonald P.J.P."/>
            <person name="Mehta T."/>
            <person name="Montmayeur A."/>
            <person name="Murphy C."/>
            <person name="Neiman D."/>
            <person name="Pearson M."/>
            <person name="Priest M."/>
            <person name="Roberts A."/>
            <person name="Saif S."/>
            <person name="Shea T."/>
            <person name="Shenoy N."/>
            <person name="Sisk P."/>
            <person name="Stolte C."/>
            <person name="Sykes S."/>
            <person name="Yandava C."/>
            <person name="Wortman J."/>
            <person name="Nusbaum C."/>
            <person name="Birren B."/>
        </authorList>
    </citation>
    <scope>NUCLEOTIDE SEQUENCE [LARGE SCALE GENOMIC DNA]</scope>
    <source>
        <strain evidence="13 14">ATCC BAA-286</strain>
    </source>
</reference>
<sequence length="683" mass="79802">MNIQLSDNFKKMTFKAIFAIIIFIFVYLLLLVSAIALTILCALGGIGLIIVLPKFFTILLGVGLASLGFLVLIFLFKFLFKKHKVDRSHLTEIHRDEYPLLFKVIEDIANEAKTKFPKKVYLSGDVNAAVFYDSSFWSMFFPIRKNLQIGLGLVNTVTEQELKAILAHEFGHFSQRSMSVGSYVYNVNEVIFNMLYDNESFDKMIQSWANISGYFSIFVIIAVKIIQGIQWVLRKMYGFVNVRYMALSREMEFHADQVAANIAGSLPLEESLLRMTLAQYSYNLVLDSYGNKIENNIKSQNIYKEQFAVMNFLAEKSKISFKNNLPMVSIIDLNKYNKSKLNIEDQWASHPGTEERVTALKRLNIQKEKNSNNPASDLFPNIDDTEEKFTENIFSNVVYKDTVTIMKPEEFINEFTDGFNKNAFPEEYNGYYDSKNPLPFDIESFTNMEEELMESVDTIFSKDKIDNIYGYIALENDKDILNAIRRKEIVIKTFDYDGQRYKSKDCTTVLDRIEEEMAILKSKIENNDINIYKFFYNQAYKTGKEHELKGIYIHYFEQDKECDKGKALYKKFEDLTYFMRVATPYEQIKNNFKLISHLEPELKYGIKLLLENPKLSAEMSKPTRDNFERYLSHDWIYFSNDTYEEDNLQILLSSINDFIQQTMRCNFLSKFDLLRYQIELLKN</sequence>
<evidence type="ECO:0000256" key="2">
    <source>
        <dbReference type="ARBA" id="ARBA00022475"/>
    </source>
</evidence>
<evidence type="ECO:0000256" key="10">
    <source>
        <dbReference type="ARBA" id="ARBA00023136"/>
    </source>
</evidence>